<keyword evidence="2" id="KW-1185">Reference proteome</keyword>
<dbReference type="EMBL" id="JBBNAF010000006">
    <property type="protein sequence ID" value="KAK9135437.1"/>
    <property type="molecule type" value="Genomic_DNA"/>
</dbReference>
<proteinExistence type="predicted"/>
<protein>
    <submittedName>
        <fullName evidence="1">Uncharacterized protein</fullName>
    </submittedName>
</protein>
<name>A0AAP0JM97_9MAGN</name>
<sequence>MEDCTALVQEEVELEVMPVSTLFPDYKDMFTSCRLFPSREATISWLQMIGRENMC</sequence>
<organism evidence="1 2">
    <name type="scientific">Stephania yunnanensis</name>
    <dbReference type="NCBI Taxonomy" id="152371"/>
    <lineage>
        <taxon>Eukaryota</taxon>
        <taxon>Viridiplantae</taxon>
        <taxon>Streptophyta</taxon>
        <taxon>Embryophyta</taxon>
        <taxon>Tracheophyta</taxon>
        <taxon>Spermatophyta</taxon>
        <taxon>Magnoliopsida</taxon>
        <taxon>Ranunculales</taxon>
        <taxon>Menispermaceae</taxon>
        <taxon>Menispermoideae</taxon>
        <taxon>Cissampelideae</taxon>
        <taxon>Stephania</taxon>
    </lineage>
</organism>
<comment type="caution">
    <text evidence="1">The sequence shown here is derived from an EMBL/GenBank/DDBJ whole genome shotgun (WGS) entry which is preliminary data.</text>
</comment>
<gene>
    <name evidence="1" type="ORF">Syun_014767</name>
</gene>
<dbReference type="Proteomes" id="UP001420932">
    <property type="component" value="Unassembled WGS sequence"/>
</dbReference>
<evidence type="ECO:0000313" key="1">
    <source>
        <dbReference type="EMBL" id="KAK9135437.1"/>
    </source>
</evidence>
<reference evidence="1 2" key="1">
    <citation type="submission" date="2024-01" db="EMBL/GenBank/DDBJ databases">
        <title>Genome assemblies of Stephania.</title>
        <authorList>
            <person name="Yang L."/>
        </authorList>
    </citation>
    <scope>NUCLEOTIDE SEQUENCE [LARGE SCALE GENOMIC DNA]</scope>
    <source>
        <strain evidence="1">YNDBR</strain>
        <tissue evidence="1">Leaf</tissue>
    </source>
</reference>
<accession>A0AAP0JM97</accession>
<evidence type="ECO:0000313" key="2">
    <source>
        <dbReference type="Proteomes" id="UP001420932"/>
    </source>
</evidence>
<dbReference type="AlphaFoldDB" id="A0AAP0JM97"/>